<sequence length="262" mass="29071">MCLASHRSNMSDYDAIARFYDADHSGFADDLPFYRELARRTGGRVLDVMCGSGRLLVPLAQAGMRVTGIDASAAMIERARMRVAATGVAPRIALYHGDVRSAVPDGPYHLAIVALNSFMHLTTTADQLAVLANIHRALHPDGLLAIDVFNPHARNLAGCDGELALDRTFRTDDGAFVCKFVAQRADMAQQINYVTFVYDELDGNGSVRRTVHPMTLRWFYRYELEHLLERIGFVVEAIYGSYDLDPFVTGSDIMLTVARRRG</sequence>
<dbReference type="AlphaFoldDB" id="A7NQ08"/>
<proteinExistence type="predicted"/>
<reference evidence="2 3" key="1">
    <citation type="submission" date="2007-08" db="EMBL/GenBank/DDBJ databases">
        <title>Complete sequence of Roseiflexus castenholzii DSM 13941.</title>
        <authorList>
            <consortium name="US DOE Joint Genome Institute"/>
            <person name="Copeland A."/>
            <person name="Lucas S."/>
            <person name="Lapidus A."/>
            <person name="Barry K."/>
            <person name="Glavina del Rio T."/>
            <person name="Dalin E."/>
            <person name="Tice H."/>
            <person name="Pitluck S."/>
            <person name="Thompson L.S."/>
            <person name="Brettin T."/>
            <person name="Bruce D."/>
            <person name="Detter J.C."/>
            <person name="Han C."/>
            <person name="Tapia R."/>
            <person name="Schmutz J."/>
            <person name="Larimer F."/>
            <person name="Land M."/>
            <person name="Hauser L."/>
            <person name="Kyrpides N."/>
            <person name="Mikhailova N."/>
            <person name="Bryant D.A."/>
            <person name="Hanada S."/>
            <person name="Tsukatani Y."/>
            <person name="Richardson P."/>
        </authorList>
    </citation>
    <scope>NUCLEOTIDE SEQUENCE [LARGE SCALE GENOMIC DNA]</scope>
    <source>
        <strain evidence="3">DSM 13941 / HLO8</strain>
    </source>
</reference>
<dbReference type="Gene3D" id="3.40.50.150">
    <property type="entry name" value="Vaccinia Virus protein VP39"/>
    <property type="match status" value="1"/>
</dbReference>
<dbReference type="CDD" id="cd02440">
    <property type="entry name" value="AdoMet_MTases"/>
    <property type="match status" value="1"/>
</dbReference>
<dbReference type="InterPro" id="IPR041698">
    <property type="entry name" value="Methyltransf_25"/>
</dbReference>
<protein>
    <submittedName>
        <fullName evidence="2">Methyltransferase type 11</fullName>
    </submittedName>
</protein>
<dbReference type="STRING" id="383372.Rcas_3605"/>
<gene>
    <name evidence="2" type="ordered locus">Rcas_3605</name>
</gene>
<name>A7NQ08_ROSCS</name>
<dbReference type="GO" id="GO:0008168">
    <property type="term" value="F:methyltransferase activity"/>
    <property type="evidence" value="ECO:0007669"/>
    <property type="project" value="UniProtKB-KW"/>
</dbReference>
<dbReference type="PANTHER" id="PTHR43667:SF2">
    <property type="entry name" value="FATTY ACID C-METHYL TRANSFERASE"/>
    <property type="match status" value="1"/>
</dbReference>
<accession>A7NQ08</accession>
<dbReference type="EMBL" id="CP000804">
    <property type="protein sequence ID" value="ABU59654.1"/>
    <property type="molecule type" value="Genomic_DNA"/>
</dbReference>
<keyword evidence="2" id="KW-0808">Transferase</keyword>
<evidence type="ECO:0000313" key="2">
    <source>
        <dbReference type="EMBL" id="ABU59654.1"/>
    </source>
</evidence>
<dbReference type="KEGG" id="rca:Rcas_3605"/>
<dbReference type="PANTHER" id="PTHR43667">
    <property type="entry name" value="CYCLOPROPANE-FATTY-ACYL-PHOSPHOLIPID SYNTHASE"/>
    <property type="match status" value="1"/>
</dbReference>
<feature type="domain" description="Methyltransferase" evidence="1">
    <location>
        <begin position="45"/>
        <end position="142"/>
    </location>
</feature>
<dbReference type="Pfam" id="PF13649">
    <property type="entry name" value="Methyltransf_25"/>
    <property type="match status" value="1"/>
</dbReference>
<dbReference type="InterPro" id="IPR029063">
    <property type="entry name" value="SAM-dependent_MTases_sf"/>
</dbReference>
<evidence type="ECO:0000259" key="1">
    <source>
        <dbReference type="Pfam" id="PF13649"/>
    </source>
</evidence>
<keyword evidence="3" id="KW-1185">Reference proteome</keyword>
<dbReference type="eggNOG" id="COG2226">
    <property type="taxonomic scope" value="Bacteria"/>
</dbReference>
<dbReference type="Proteomes" id="UP000000263">
    <property type="component" value="Chromosome"/>
</dbReference>
<dbReference type="InterPro" id="IPR050723">
    <property type="entry name" value="CFA/CMAS"/>
</dbReference>
<organism evidence="2 3">
    <name type="scientific">Roseiflexus castenholzii (strain DSM 13941 / HLO8)</name>
    <dbReference type="NCBI Taxonomy" id="383372"/>
    <lineage>
        <taxon>Bacteria</taxon>
        <taxon>Bacillati</taxon>
        <taxon>Chloroflexota</taxon>
        <taxon>Chloroflexia</taxon>
        <taxon>Chloroflexales</taxon>
        <taxon>Roseiflexineae</taxon>
        <taxon>Roseiflexaceae</taxon>
        <taxon>Roseiflexus</taxon>
    </lineage>
</organism>
<evidence type="ECO:0000313" key="3">
    <source>
        <dbReference type="Proteomes" id="UP000000263"/>
    </source>
</evidence>
<dbReference type="HOGENOM" id="CLU_069129_7_0_0"/>
<keyword evidence="2" id="KW-0489">Methyltransferase</keyword>
<dbReference type="SUPFAM" id="SSF53335">
    <property type="entry name" value="S-adenosyl-L-methionine-dependent methyltransferases"/>
    <property type="match status" value="1"/>
</dbReference>
<dbReference type="GO" id="GO:0032259">
    <property type="term" value="P:methylation"/>
    <property type="evidence" value="ECO:0007669"/>
    <property type="project" value="UniProtKB-KW"/>
</dbReference>